<feature type="region of interest" description="Disordered" evidence="1">
    <location>
        <begin position="1"/>
        <end position="26"/>
    </location>
</feature>
<dbReference type="AlphaFoldDB" id="A0AAE0DK65"/>
<comment type="caution">
    <text evidence="2">The sequence shown here is derived from an EMBL/GenBank/DDBJ whole genome shotgun (WGS) entry which is preliminary data.</text>
</comment>
<keyword evidence="3" id="KW-1185">Reference proteome</keyword>
<evidence type="ECO:0000256" key="1">
    <source>
        <dbReference type="SAM" id="MobiDB-lite"/>
    </source>
</evidence>
<feature type="compositionally biased region" description="Low complexity" evidence="1">
    <location>
        <begin position="1"/>
        <end position="18"/>
    </location>
</feature>
<accession>A0AAE0DK65</accession>
<protein>
    <submittedName>
        <fullName evidence="2">Uncharacterized protein</fullName>
    </submittedName>
</protein>
<gene>
    <name evidence="2" type="ORF">OEA41_006396</name>
</gene>
<organism evidence="2 3">
    <name type="scientific">Lepraria neglecta</name>
    <dbReference type="NCBI Taxonomy" id="209136"/>
    <lineage>
        <taxon>Eukaryota</taxon>
        <taxon>Fungi</taxon>
        <taxon>Dikarya</taxon>
        <taxon>Ascomycota</taxon>
        <taxon>Pezizomycotina</taxon>
        <taxon>Lecanoromycetes</taxon>
        <taxon>OSLEUM clade</taxon>
        <taxon>Lecanoromycetidae</taxon>
        <taxon>Lecanorales</taxon>
        <taxon>Lecanorineae</taxon>
        <taxon>Stereocaulaceae</taxon>
        <taxon>Lepraria</taxon>
    </lineage>
</organism>
<reference evidence="2" key="1">
    <citation type="submission" date="2022-11" db="EMBL/GenBank/DDBJ databases">
        <title>Chromosomal genome sequence assembly and mating type (MAT) locus characterization of the leprose asexual lichenized fungus Lepraria neglecta (Nyl.) Erichsen.</title>
        <authorList>
            <person name="Allen J.L."/>
            <person name="Pfeffer B."/>
        </authorList>
    </citation>
    <scope>NUCLEOTIDE SEQUENCE</scope>
    <source>
        <strain evidence="2">Allen 5258</strain>
    </source>
</reference>
<feature type="region of interest" description="Disordered" evidence="1">
    <location>
        <begin position="43"/>
        <end position="100"/>
    </location>
</feature>
<name>A0AAE0DK65_9LECA</name>
<feature type="compositionally biased region" description="Polar residues" evidence="1">
    <location>
        <begin position="62"/>
        <end position="80"/>
    </location>
</feature>
<proteinExistence type="predicted"/>
<dbReference type="EMBL" id="JASNWA010000007">
    <property type="protein sequence ID" value="KAK3173067.1"/>
    <property type="molecule type" value="Genomic_DNA"/>
</dbReference>
<dbReference type="Proteomes" id="UP001276659">
    <property type="component" value="Unassembled WGS sequence"/>
</dbReference>
<sequence length="100" mass="10648">MSSGGSRSASLSSSSTLYSEDENSHSKKIGLTQDLTIYADLNKSAPTKKEAKAKSKPKRSCLNFNGQLDWTMSNPQTSGSKYGHKRMGKGIGAPTGCSLM</sequence>
<evidence type="ECO:0000313" key="3">
    <source>
        <dbReference type="Proteomes" id="UP001276659"/>
    </source>
</evidence>
<evidence type="ECO:0000313" key="2">
    <source>
        <dbReference type="EMBL" id="KAK3173067.1"/>
    </source>
</evidence>